<dbReference type="AlphaFoldDB" id="A0A7W8AI11"/>
<dbReference type="Proteomes" id="UP000568380">
    <property type="component" value="Unassembled WGS sequence"/>
</dbReference>
<comment type="caution">
    <text evidence="3">The sequence shown here is derived from an EMBL/GenBank/DDBJ whole genome shotgun (WGS) entry which is preliminary data.</text>
</comment>
<dbReference type="RefSeq" id="WP_184976492.1">
    <property type="nucleotide sequence ID" value="NZ_JACHIN010000034.1"/>
</dbReference>
<sequence length="408" mass="44279">MRRPLIASVAAVAAALYLGGAPAAATTGELDRRELKQSLNAVHAAGMHGIYAQARDGRREWAGASGVADVETRRPVRPGMRHRIGSITKTFVAVAVLQQVERGRIALDAPVARYLPDLIPGERGQKVTIRTLLNHTSGISDHVAGAFPSLLEGSPKSLDDNRFRTFAPEELVKLGLAAPSYGEPGAQPGSYSNTNYVIAGLVLRKVTGMSPEDYITRHVIRKAGLRETAFPRSPYIREAHSKAYENMYGWIDPPRDYSVYDMSWAGVAGNLVSTMDDLNSFYRSLLRGELIGQASLAQMRTTVKVAVAGFAMDYGLGLYPLDLPCGRFWGHDGGVFGMGTQSLISEDGRRQVSFGMNLMKYQRFDDNGQMLPNDIDPALGSFLLKASCGTDAVLKSAQTTFPLLPTSR</sequence>
<keyword evidence="4" id="KW-1185">Reference proteome</keyword>
<proteinExistence type="predicted"/>
<reference evidence="3 4" key="1">
    <citation type="submission" date="2020-08" db="EMBL/GenBank/DDBJ databases">
        <title>Genomic Encyclopedia of Type Strains, Phase IV (KMG-IV): sequencing the most valuable type-strain genomes for metagenomic binning, comparative biology and taxonomic classification.</title>
        <authorList>
            <person name="Goeker M."/>
        </authorList>
    </citation>
    <scope>NUCLEOTIDE SEQUENCE [LARGE SCALE GENOMIC DNA]</scope>
    <source>
        <strain evidence="3 4">DSM 45385</strain>
    </source>
</reference>
<evidence type="ECO:0000313" key="3">
    <source>
        <dbReference type="EMBL" id="MBB5085233.1"/>
    </source>
</evidence>
<dbReference type="InterPro" id="IPR050491">
    <property type="entry name" value="AmpC-like"/>
</dbReference>
<dbReference type="Gene3D" id="3.40.710.10">
    <property type="entry name" value="DD-peptidase/beta-lactamase superfamily"/>
    <property type="match status" value="1"/>
</dbReference>
<dbReference type="InterPro" id="IPR012338">
    <property type="entry name" value="Beta-lactam/transpept-like"/>
</dbReference>
<dbReference type="EMBL" id="JACHIN010000034">
    <property type="protein sequence ID" value="MBB5085233.1"/>
    <property type="molecule type" value="Genomic_DNA"/>
</dbReference>
<organism evidence="3 4">
    <name type="scientific">Nonomuraea endophytica</name>
    <dbReference type="NCBI Taxonomy" id="714136"/>
    <lineage>
        <taxon>Bacteria</taxon>
        <taxon>Bacillati</taxon>
        <taxon>Actinomycetota</taxon>
        <taxon>Actinomycetes</taxon>
        <taxon>Streptosporangiales</taxon>
        <taxon>Streptosporangiaceae</taxon>
        <taxon>Nonomuraea</taxon>
    </lineage>
</organism>
<dbReference type="PANTHER" id="PTHR46825">
    <property type="entry name" value="D-ALANYL-D-ALANINE-CARBOXYPEPTIDASE/ENDOPEPTIDASE AMPH"/>
    <property type="match status" value="1"/>
</dbReference>
<evidence type="ECO:0000313" key="4">
    <source>
        <dbReference type="Proteomes" id="UP000568380"/>
    </source>
</evidence>
<dbReference type="SUPFAM" id="SSF56601">
    <property type="entry name" value="beta-lactamase/transpeptidase-like"/>
    <property type="match status" value="1"/>
</dbReference>
<evidence type="ECO:0000256" key="1">
    <source>
        <dbReference type="SAM" id="SignalP"/>
    </source>
</evidence>
<gene>
    <name evidence="3" type="ORF">HNR40_010747</name>
</gene>
<evidence type="ECO:0000259" key="2">
    <source>
        <dbReference type="Pfam" id="PF00144"/>
    </source>
</evidence>
<dbReference type="InterPro" id="IPR001466">
    <property type="entry name" value="Beta-lactam-related"/>
</dbReference>
<protein>
    <submittedName>
        <fullName evidence="3">D-alanyl-D-alanine carboxypeptidase</fullName>
        <ecNumber evidence="3">3.4.16.4</ecNumber>
    </submittedName>
</protein>
<feature type="domain" description="Beta-lactamase-related" evidence="2">
    <location>
        <begin position="45"/>
        <end position="338"/>
    </location>
</feature>
<feature type="signal peptide" evidence="1">
    <location>
        <begin position="1"/>
        <end position="23"/>
    </location>
</feature>
<accession>A0A7W8AI11</accession>
<dbReference type="EC" id="3.4.16.4" evidence="3"/>
<keyword evidence="3" id="KW-0378">Hydrolase</keyword>
<keyword evidence="3" id="KW-0121">Carboxypeptidase</keyword>
<dbReference type="PANTHER" id="PTHR46825:SF7">
    <property type="entry name" value="D-ALANYL-D-ALANINE CARBOXYPEPTIDASE"/>
    <property type="match status" value="1"/>
</dbReference>
<feature type="chain" id="PRO_5038460425" evidence="1">
    <location>
        <begin position="24"/>
        <end position="408"/>
    </location>
</feature>
<name>A0A7W8AI11_9ACTN</name>
<dbReference type="GO" id="GO:0009002">
    <property type="term" value="F:serine-type D-Ala-D-Ala carboxypeptidase activity"/>
    <property type="evidence" value="ECO:0007669"/>
    <property type="project" value="UniProtKB-EC"/>
</dbReference>
<dbReference type="Pfam" id="PF00144">
    <property type="entry name" value="Beta-lactamase"/>
    <property type="match status" value="1"/>
</dbReference>
<keyword evidence="3" id="KW-0645">Protease</keyword>
<keyword evidence="1" id="KW-0732">Signal</keyword>